<keyword evidence="3" id="KW-0804">Transcription</keyword>
<feature type="domain" description="Cyclic nucleotide-binding" evidence="4">
    <location>
        <begin position="17"/>
        <end position="65"/>
    </location>
</feature>
<evidence type="ECO:0000256" key="2">
    <source>
        <dbReference type="ARBA" id="ARBA00023125"/>
    </source>
</evidence>
<dbReference type="Gene3D" id="1.10.10.10">
    <property type="entry name" value="Winged helix-like DNA-binding domain superfamily/Winged helix DNA-binding domain"/>
    <property type="match status" value="1"/>
</dbReference>
<protein>
    <submittedName>
        <fullName evidence="5">Crp/Fnr family transcriptional regulator</fullName>
    </submittedName>
</protein>
<dbReference type="Gene3D" id="2.60.120.10">
    <property type="entry name" value="Jelly Rolls"/>
    <property type="match status" value="1"/>
</dbReference>
<dbReference type="InterPro" id="IPR014710">
    <property type="entry name" value="RmlC-like_jellyroll"/>
</dbReference>
<dbReference type="InterPro" id="IPR036388">
    <property type="entry name" value="WH-like_DNA-bd_sf"/>
</dbReference>
<evidence type="ECO:0000256" key="3">
    <source>
        <dbReference type="ARBA" id="ARBA00023163"/>
    </source>
</evidence>
<reference evidence="5" key="1">
    <citation type="journal article" date="2022" name="ISME J.">
        <title>Identification of active gaseous-alkane degraders at natural gas seeps.</title>
        <authorList>
            <person name="Farhan Ul Haque M."/>
            <person name="Hernandez M."/>
            <person name="Crombie A.T."/>
            <person name="Murrell J.C."/>
        </authorList>
    </citation>
    <scope>NUCLEOTIDE SEQUENCE</scope>
    <source>
        <strain evidence="5">PC2</strain>
    </source>
</reference>
<name>A0ABS9Z991_9HYPH</name>
<dbReference type="RefSeq" id="WP_243068125.1">
    <property type="nucleotide sequence ID" value="NZ_JAIVFK010000015.1"/>
</dbReference>
<dbReference type="PROSITE" id="PS50042">
    <property type="entry name" value="CNMP_BINDING_3"/>
    <property type="match status" value="1"/>
</dbReference>
<dbReference type="Proteomes" id="UP001139104">
    <property type="component" value="Unassembled WGS sequence"/>
</dbReference>
<keyword evidence="6" id="KW-1185">Reference proteome</keyword>
<evidence type="ECO:0000313" key="5">
    <source>
        <dbReference type="EMBL" id="MCI4684218.1"/>
    </source>
</evidence>
<evidence type="ECO:0000313" key="6">
    <source>
        <dbReference type="Proteomes" id="UP001139104"/>
    </source>
</evidence>
<dbReference type="InterPro" id="IPR000595">
    <property type="entry name" value="cNMP-bd_dom"/>
</dbReference>
<dbReference type="InterPro" id="IPR012318">
    <property type="entry name" value="HTH_CRP"/>
</dbReference>
<organism evidence="5 6">
    <name type="scientific">Candidatus Rhodoblastus alkanivorans</name>
    <dbReference type="NCBI Taxonomy" id="2954117"/>
    <lineage>
        <taxon>Bacteria</taxon>
        <taxon>Pseudomonadati</taxon>
        <taxon>Pseudomonadota</taxon>
        <taxon>Alphaproteobacteria</taxon>
        <taxon>Hyphomicrobiales</taxon>
        <taxon>Rhodoblastaceae</taxon>
        <taxon>Rhodoblastus</taxon>
    </lineage>
</organism>
<dbReference type="SUPFAM" id="SSF51206">
    <property type="entry name" value="cAMP-binding domain-like"/>
    <property type="match status" value="1"/>
</dbReference>
<keyword evidence="2" id="KW-0238">DNA-binding</keyword>
<evidence type="ECO:0000259" key="4">
    <source>
        <dbReference type="PROSITE" id="PS50042"/>
    </source>
</evidence>
<dbReference type="EMBL" id="JAIVFP010000001">
    <property type="protein sequence ID" value="MCI4684218.1"/>
    <property type="molecule type" value="Genomic_DNA"/>
</dbReference>
<accession>A0ABS9Z991</accession>
<dbReference type="InterPro" id="IPR018490">
    <property type="entry name" value="cNMP-bd_dom_sf"/>
</dbReference>
<evidence type="ECO:0000256" key="1">
    <source>
        <dbReference type="ARBA" id="ARBA00023015"/>
    </source>
</evidence>
<dbReference type="Pfam" id="PF13545">
    <property type="entry name" value="HTH_Crp_2"/>
    <property type="match status" value="1"/>
</dbReference>
<proteinExistence type="predicted"/>
<dbReference type="SUPFAM" id="SSF46785">
    <property type="entry name" value="Winged helix' DNA-binding domain"/>
    <property type="match status" value="1"/>
</dbReference>
<gene>
    <name evidence="5" type="ORF">K2U94_15855</name>
</gene>
<keyword evidence="1" id="KW-0805">Transcription regulation</keyword>
<dbReference type="InterPro" id="IPR036390">
    <property type="entry name" value="WH_DNA-bd_sf"/>
</dbReference>
<comment type="caution">
    <text evidence="5">The sequence shown here is derived from an EMBL/GenBank/DDBJ whole genome shotgun (WGS) entry which is preliminary data.</text>
</comment>
<sequence length="245" mass="26955">MNGKSIDILGVLKSCSVFATLTEAQRRELVGKARIEHYSERTLLTLRGELPDHIRYIASGSIDIVLSTAEGGFSSLPMLEGRWATWLGCFGSEPLVHDLWSSNNATYVAIPCRDVNKAVANNPEALLEVIEHVGEWTRFLTGWMLSFAAYGPEKRLVYLLLLASSDACAITQEGQETAVTQTHISQFGFGSRQKVSRLLRGLADKGLIEMRYGAVIIPSRARLHAYIADDNVPASAPRKPARRLG</sequence>